<dbReference type="SUPFAM" id="SSF57903">
    <property type="entry name" value="FYVE/PHD zinc finger"/>
    <property type="match status" value="2"/>
</dbReference>
<evidence type="ECO:0000256" key="4">
    <source>
        <dbReference type="ARBA" id="ARBA00022771"/>
    </source>
</evidence>
<dbReference type="InterPro" id="IPR011011">
    <property type="entry name" value="Znf_FYVE_PHD"/>
</dbReference>
<keyword evidence="2" id="KW-0479">Metal-binding</keyword>
<keyword evidence="12" id="KW-1185">Reference proteome</keyword>
<dbReference type="PROSITE" id="PS50016">
    <property type="entry name" value="ZF_PHD_2"/>
    <property type="match status" value="2"/>
</dbReference>
<keyword evidence="8" id="KW-0539">Nucleus</keyword>
<dbReference type="CDD" id="cd15545">
    <property type="entry name" value="PHD_BAZ2A_like"/>
    <property type="match status" value="1"/>
</dbReference>
<sequence>MASTILKSMHRSCPFTGLSHCFCPEGVYSKTSDTSASSHQVSTNEISQCDLNQGVVPYSNFQQYGLENMGNMAKASPGRHHLDEPPPNPFVMSDSTSIKYTFASKWLQSFGYSTQDASSLFHPQAKSCETTEGCLIAPDKGNQSQHSPLPSDAVRGFPPISPGVEYTKNEEDIAASPSLSSSLSTENIGLYNSISNAIFQERYAYLLKTIPIEYPHPKAQPVVTSQEEGFLVVDKFVGTFLFQMITVVIFLSYETVTSEALSPQISLVASTPFSERGNLMEDWKSTNRTLSTATFSEEVKGSSLPSTGDSVSAVHSVLPLTSSRSNLVSNSATVAFSSIASPPALNEEGKHLPEVRKQPVRDEEHLKSISEKYGASVLLAGEQDDDDLRIELICHVRSCNNDSDKKELLLCIKCRRSFHAGCCSPPLKYELVTRHTWSCNECKACKICGSNTNEETMLICDACDRAFHMECLTPPVHEVPDGEWFCTECGQCHCCSRIFTRQEALDPFGCFNGRYRLCITCKDRYGSRSSSKRLKTRNKAEDEEINELCCICVKRLISVDKGEDLGPVVKCKICFQEVHKTCCHSDNRPKEAYICTGCYEFQKGFGIMPS</sequence>
<keyword evidence="3" id="KW-0677">Repeat</keyword>
<protein>
    <submittedName>
        <fullName evidence="11">PHD-finger domain-containing protein</fullName>
    </submittedName>
</protein>
<name>A0ABQ7J829_9APIC</name>
<comment type="caution">
    <text evidence="11">The sequence shown here is derived from an EMBL/GenBank/DDBJ whole genome shotgun (WGS) entry which is preliminary data.</text>
</comment>
<keyword evidence="7" id="KW-0804">Transcription</keyword>
<dbReference type="Pfam" id="PF00628">
    <property type="entry name" value="PHD"/>
    <property type="match status" value="2"/>
</dbReference>
<evidence type="ECO:0000313" key="12">
    <source>
        <dbReference type="Proteomes" id="UP000823046"/>
    </source>
</evidence>
<dbReference type="Proteomes" id="UP000823046">
    <property type="component" value="Unassembled WGS sequence"/>
</dbReference>
<evidence type="ECO:0000256" key="8">
    <source>
        <dbReference type="ARBA" id="ARBA00023242"/>
    </source>
</evidence>
<accession>A0ABQ7J829</accession>
<dbReference type="Gene3D" id="3.30.40.10">
    <property type="entry name" value="Zinc/RING finger domain, C3HC4 (zinc finger)"/>
    <property type="match status" value="2"/>
</dbReference>
<reference evidence="11 12" key="1">
    <citation type="journal article" date="2020" name="bioRxiv">
        <title>Metabolic contributions of an alphaproteobacterial endosymbiont in the apicomplexan Cardiosporidium cionae.</title>
        <authorList>
            <person name="Hunter E.S."/>
            <person name="Paight C.J."/>
            <person name="Lane C.E."/>
        </authorList>
    </citation>
    <scope>NUCLEOTIDE SEQUENCE [LARGE SCALE GENOMIC DNA]</scope>
    <source>
        <strain evidence="11">ESH_2018</strain>
    </source>
</reference>
<evidence type="ECO:0000313" key="11">
    <source>
        <dbReference type="EMBL" id="KAF8820148.1"/>
    </source>
</evidence>
<proteinExistence type="predicted"/>
<feature type="domain" description="PHD-type" evidence="10">
    <location>
        <begin position="391"/>
        <end position="445"/>
    </location>
</feature>
<evidence type="ECO:0000256" key="5">
    <source>
        <dbReference type="ARBA" id="ARBA00022833"/>
    </source>
</evidence>
<evidence type="ECO:0000259" key="10">
    <source>
        <dbReference type="PROSITE" id="PS50016"/>
    </source>
</evidence>
<feature type="domain" description="PHD-type" evidence="10">
    <location>
        <begin position="442"/>
        <end position="492"/>
    </location>
</feature>
<dbReference type="InterPro" id="IPR013083">
    <property type="entry name" value="Znf_RING/FYVE/PHD"/>
</dbReference>
<evidence type="ECO:0000256" key="7">
    <source>
        <dbReference type="ARBA" id="ARBA00023163"/>
    </source>
</evidence>
<dbReference type="InterPro" id="IPR019787">
    <property type="entry name" value="Znf_PHD-finger"/>
</dbReference>
<comment type="subcellular location">
    <subcellularLocation>
        <location evidence="1">Nucleus</location>
    </subcellularLocation>
</comment>
<dbReference type="InterPro" id="IPR001965">
    <property type="entry name" value="Znf_PHD"/>
</dbReference>
<evidence type="ECO:0000256" key="2">
    <source>
        <dbReference type="ARBA" id="ARBA00022723"/>
    </source>
</evidence>
<keyword evidence="4 9" id="KW-0863">Zinc-finger</keyword>
<dbReference type="PANTHER" id="PTHR45888">
    <property type="entry name" value="HL01030P-RELATED"/>
    <property type="match status" value="1"/>
</dbReference>
<evidence type="ECO:0000256" key="3">
    <source>
        <dbReference type="ARBA" id="ARBA00022737"/>
    </source>
</evidence>
<gene>
    <name evidence="11" type="ORF">IE077_003495</name>
</gene>
<dbReference type="EMBL" id="JADAQX010000462">
    <property type="protein sequence ID" value="KAF8820148.1"/>
    <property type="molecule type" value="Genomic_DNA"/>
</dbReference>
<evidence type="ECO:0000256" key="9">
    <source>
        <dbReference type="PROSITE-ProRule" id="PRU00146"/>
    </source>
</evidence>
<organism evidence="11 12">
    <name type="scientific">Cardiosporidium cionae</name>
    <dbReference type="NCBI Taxonomy" id="476202"/>
    <lineage>
        <taxon>Eukaryota</taxon>
        <taxon>Sar</taxon>
        <taxon>Alveolata</taxon>
        <taxon>Apicomplexa</taxon>
        <taxon>Aconoidasida</taxon>
        <taxon>Nephromycida</taxon>
        <taxon>Cardiosporidium</taxon>
    </lineage>
</organism>
<keyword evidence="5" id="KW-0862">Zinc</keyword>
<dbReference type="SMART" id="SM00249">
    <property type="entry name" value="PHD"/>
    <property type="match status" value="3"/>
</dbReference>
<dbReference type="PANTHER" id="PTHR45888:SF4">
    <property type="entry name" value="PHD FINGER PROTEIN 10"/>
    <property type="match status" value="1"/>
</dbReference>
<evidence type="ECO:0000256" key="6">
    <source>
        <dbReference type="ARBA" id="ARBA00023015"/>
    </source>
</evidence>
<evidence type="ECO:0000256" key="1">
    <source>
        <dbReference type="ARBA" id="ARBA00004123"/>
    </source>
</evidence>
<keyword evidence="6" id="KW-0805">Transcription regulation</keyword>